<reference evidence="3" key="1">
    <citation type="journal article" date="2010" name="ISME J.">
        <title>The complete genome sequence of the algal symbiont Dinoroseobacter shibae: a hitchhiker's guide to life in the sea.</title>
        <authorList>
            <person name="Wagner-Dobler I."/>
            <person name="Ballhausen B."/>
            <person name="Berger M."/>
            <person name="Brinkhoff T."/>
            <person name="Buchholz I."/>
            <person name="Bunk B."/>
            <person name="Cypionka H."/>
            <person name="Daniel R."/>
            <person name="Drepper T."/>
            <person name="Gerdts G."/>
            <person name="Hahnke S."/>
            <person name="Han C."/>
            <person name="Jahn D."/>
            <person name="Kalhoefer D."/>
            <person name="Kiss H."/>
            <person name="Klenk H.P."/>
            <person name="Kyrpides N."/>
            <person name="Liebl W."/>
            <person name="Liesegang H."/>
            <person name="Meincke L."/>
            <person name="Pati A."/>
            <person name="Petersen J."/>
            <person name="Piekarski T."/>
            <person name="Pommerenke C."/>
            <person name="Pradella S."/>
            <person name="Pukall R."/>
            <person name="Rabus R."/>
            <person name="Stackebrandt E."/>
            <person name="Thole S."/>
            <person name="Thompson L."/>
            <person name="Tielen P."/>
            <person name="Tomasch J."/>
            <person name="von Jan M."/>
            <person name="Wanphrut N."/>
            <person name="Wichels A."/>
            <person name="Zech H."/>
            <person name="Simon M."/>
        </authorList>
    </citation>
    <scope>NUCLEOTIDE SEQUENCE [LARGE SCALE GENOMIC DNA]</scope>
    <source>
        <strain evidence="3">DSM 16493 / NCIMB 14021 / DFL 12</strain>
    </source>
</reference>
<keyword evidence="3" id="KW-1185">Reference proteome</keyword>
<dbReference type="PROSITE" id="PS51257">
    <property type="entry name" value="PROKAR_LIPOPROTEIN"/>
    <property type="match status" value="1"/>
</dbReference>
<dbReference type="Proteomes" id="UP000006833">
    <property type="component" value="Chromosome"/>
</dbReference>
<dbReference type="Gene3D" id="2.60.40.3440">
    <property type="match status" value="1"/>
</dbReference>
<proteinExistence type="predicted"/>
<dbReference type="KEGG" id="dsh:Dshi_0280"/>
<dbReference type="OrthoDB" id="7866147at2"/>
<protein>
    <recommendedName>
        <fullName evidence="4">Lipoprotein</fullName>
    </recommendedName>
</protein>
<organism evidence="2 3">
    <name type="scientific">Dinoroseobacter shibae (strain DSM 16493 / NCIMB 14021 / DFL 12)</name>
    <dbReference type="NCBI Taxonomy" id="398580"/>
    <lineage>
        <taxon>Bacteria</taxon>
        <taxon>Pseudomonadati</taxon>
        <taxon>Pseudomonadota</taxon>
        <taxon>Alphaproteobacteria</taxon>
        <taxon>Rhodobacterales</taxon>
        <taxon>Roseobacteraceae</taxon>
        <taxon>Dinoroseobacter</taxon>
    </lineage>
</organism>
<dbReference type="RefSeq" id="WP_012176960.1">
    <property type="nucleotide sequence ID" value="NC_009952.1"/>
</dbReference>
<keyword evidence="1" id="KW-0732">Signal</keyword>
<dbReference type="AlphaFoldDB" id="A8LM52"/>
<dbReference type="STRING" id="398580.Dshi_0280"/>
<evidence type="ECO:0000313" key="3">
    <source>
        <dbReference type="Proteomes" id="UP000006833"/>
    </source>
</evidence>
<feature type="chain" id="PRO_5002726108" description="Lipoprotein" evidence="1">
    <location>
        <begin position="24"/>
        <end position="126"/>
    </location>
</feature>
<sequence>MRIPSLTALTLACLAMGTGLAAAACDGSTGRGWASGKGTGSYEMTGSGPCLIPFVGFFSNGGQDFTEATEVSLRKAPKSGTVGLTRRGITYTPNAGFKGRDEFCTINRSSAVPGETLGGCYTITVR</sequence>
<feature type="signal peptide" evidence="1">
    <location>
        <begin position="1"/>
        <end position="23"/>
    </location>
</feature>
<dbReference type="HOGENOM" id="CLU_1977984_0_0_5"/>
<dbReference type="eggNOG" id="ENOG5033GJD">
    <property type="taxonomic scope" value="Bacteria"/>
</dbReference>
<evidence type="ECO:0000313" key="2">
    <source>
        <dbReference type="EMBL" id="ABV92029.1"/>
    </source>
</evidence>
<accession>A8LM52</accession>
<gene>
    <name evidence="2" type="ordered locus">Dshi_0280</name>
</gene>
<evidence type="ECO:0008006" key="4">
    <source>
        <dbReference type="Google" id="ProtNLM"/>
    </source>
</evidence>
<dbReference type="EMBL" id="CP000830">
    <property type="protein sequence ID" value="ABV92029.1"/>
    <property type="molecule type" value="Genomic_DNA"/>
</dbReference>
<name>A8LM52_DINSH</name>
<evidence type="ECO:0000256" key="1">
    <source>
        <dbReference type="SAM" id="SignalP"/>
    </source>
</evidence>